<dbReference type="EMBL" id="QHLQ01000003">
    <property type="protein sequence ID" value="NIZ60471.1"/>
    <property type="molecule type" value="Genomic_DNA"/>
</dbReference>
<dbReference type="InterPro" id="IPR013974">
    <property type="entry name" value="SAF"/>
</dbReference>
<evidence type="ECO:0000256" key="3">
    <source>
        <dbReference type="ARBA" id="ARBA00022764"/>
    </source>
</evidence>
<organism evidence="6 7">
    <name type="scientific">Parasedimentitalea denitrificans</name>
    <dbReference type="NCBI Taxonomy" id="2211118"/>
    <lineage>
        <taxon>Bacteria</taxon>
        <taxon>Pseudomonadati</taxon>
        <taxon>Pseudomonadota</taxon>
        <taxon>Alphaproteobacteria</taxon>
        <taxon>Rhodobacterales</taxon>
        <taxon>Paracoccaceae</taxon>
        <taxon>Parasedimentitalea</taxon>
    </lineage>
</organism>
<dbReference type="Pfam" id="PF13144">
    <property type="entry name" value="ChapFlgA"/>
    <property type="match status" value="1"/>
</dbReference>
<dbReference type="InterPro" id="IPR036732">
    <property type="entry name" value="AFP_Neu5c_C_sf"/>
</dbReference>
<feature type="chain" id="PRO_5044963334" description="Flagella basal body P-ring formation protein FlgA" evidence="4">
    <location>
        <begin position="19"/>
        <end position="138"/>
    </location>
</feature>
<dbReference type="PANTHER" id="PTHR36307:SF1">
    <property type="entry name" value="FLAGELLA BASAL BODY P-RING FORMATION PROTEIN FLGA"/>
    <property type="match status" value="1"/>
</dbReference>
<dbReference type="PANTHER" id="PTHR36307">
    <property type="entry name" value="FLAGELLA BASAL BODY P-RING FORMATION PROTEIN FLGA"/>
    <property type="match status" value="1"/>
</dbReference>
<dbReference type="NCBIfam" id="TIGR03170">
    <property type="entry name" value="flgA_cterm"/>
    <property type="match status" value="1"/>
</dbReference>
<comment type="subcellular location">
    <subcellularLocation>
        <location evidence="1 4">Periplasm</location>
    </subcellularLocation>
</comment>
<name>A0ABX0W4W2_9RHOB</name>
<comment type="function">
    <text evidence="4">Involved in the assembly process of the P-ring formation. It may associate with FlgF on the rod constituting a structure essential for the P-ring assembly or may act as a modulator protein for the P-ring assembly.</text>
</comment>
<dbReference type="Gene3D" id="3.90.1210.10">
    <property type="entry name" value="Antifreeze-like/N-acetylneuraminic acid synthase C-terminal domain"/>
    <property type="match status" value="1"/>
</dbReference>
<evidence type="ECO:0000313" key="7">
    <source>
        <dbReference type="Proteomes" id="UP001429564"/>
    </source>
</evidence>
<feature type="signal peptide" evidence="4">
    <location>
        <begin position="1"/>
        <end position="18"/>
    </location>
</feature>
<dbReference type="SUPFAM" id="SSF51269">
    <property type="entry name" value="AFP III-like domain"/>
    <property type="match status" value="1"/>
</dbReference>
<dbReference type="RefSeq" id="WP_167683031.1">
    <property type="nucleotide sequence ID" value="NZ_QHLQ01000003.1"/>
</dbReference>
<keyword evidence="7" id="KW-1185">Reference proteome</keyword>
<keyword evidence="4" id="KW-1005">Bacterial flagellum biogenesis</keyword>
<evidence type="ECO:0000256" key="2">
    <source>
        <dbReference type="ARBA" id="ARBA00022729"/>
    </source>
</evidence>
<keyword evidence="2 4" id="KW-0732">Signal</keyword>
<keyword evidence="6" id="KW-0966">Cell projection</keyword>
<proteinExistence type="inferred from homology"/>
<dbReference type="Gene3D" id="2.30.30.760">
    <property type="match status" value="1"/>
</dbReference>
<keyword evidence="3 4" id="KW-0574">Periplasm</keyword>
<dbReference type="Proteomes" id="UP001429564">
    <property type="component" value="Unassembled WGS sequence"/>
</dbReference>
<sequence>MKLVLTFLMVLMAQSGWADTLVPVRTIRAKQIIHAEDLAYKSVDIAGAFSDPAELIGQEARVSLYAGRPIRPGDVGPPAIVERNDLVVLKFRRGGLLISTEGRSLGRGSEGDIIRAMNLSSRSTLSGRIGADGSIEVR</sequence>
<dbReference type="InterPro" id="IPR039246">
    <property type="entry name" value="Flagellar_FlgA"/>
</dbReference>
<dbReference type="CDD" id="cd11614">
    <property type="entry name" value="SAF_CpaB_FlgA_like"/>
    <property type="match status" value="1"/>
</dbReference>
<gene>
    <name evidence="6" type="ORF">DL239_05715</name>
</gene>
<comment type="caution">
    <text evidence="6">The sequence shown here is derived from an EMBL/GenBank/DDBJ whole genome shotgun (WGS) entry which is preliminary data.</text>
</comment>
<evidence type="ECO:0000256" key="4">
    <source>
        <dbReference type="RuleBase" id="RU362063"/>
    </source>
</evidence>
<dbReference type="InterPro" id="IPR017585">
    <property type="entry name" value="SAF_FlgA"/>
</dbReference>
<comment type="similarity">
    <text evidence="4">Belongs to the FlgA family.</text>
</comment>
<keyword evidence="6" id="KW-0282">Flagellum</keyword>
<dbReference type="SMART" id="SM00858">
    <property type="entry name" value="SAF"/>
    <property type="match status" value="1"/>
</dbReference>
<evidence type="ECO:0000259" key="5">
    <source>
        <dbReference type="SMART" id="SM00858"/>
    </source>
</evidence>
<evidence type="ECO:0000313" key="6">
    <source>
        <dbReference type="EMBL" id="NIZ60471.1"/>
    </source>
</evidence>
<feature type="domain" description="SAF" evidence="5">
    <location>
        <begin position="18"/>
        <end position="76"/>
    </location>
</feature>
<reference evidence="6 7" key="1">
    <citation type="submission" date="2018-05" db="EMBL/GenBank/DDBJ databases">
        <authorList>
            <person name="Zhang Y.-J."/>
        </authorList>
    </citation>
    <scope>NUCLEOTIDE SEQUENCE [LARGE SCALE GENOMIC DNA]</scope>
    <source>
        <strain evidence="6 7">CY04</strain>
    </source>
</reference>
<protein>
    <recommendedName>
        <fullName evidence="4">Flagella basal body P-ring formation protein FlgA</fullName>
    </recommendedName>
</protein>
<evidence type="ECO:0000256" key="1">
    <source>
        <dbReference type="ARBA" id="ARBA00004418"/>
    </source>
</evidence>
<keyword evidence="6" id="KW-0969">Cilium</keyword>
<accession>A0ABX0W4W2</accession>